<dbReference type="Proteomes" id="UP000582659">
    <property type="component" value="Unassembled WGS sequence"/>
</dbReference>
<dbReference type="InterPro" id="IPR008795">
    <property type="entry name" value="Prominin"/>
</dbReference>
<evidence type="ECO:0000256" key="3">
    <source>
        <dbReference type="ARBA" id="ARBA00022692"/>
    </source>
</evidence>
<evidence type="ECO:0000256" key="2">
    <source>
        <dbReference type="ARBA" id="ARBA00006058"/>
    </source>
</evidence>
<dbReference type="Proteomes" id="UP000095284">
    <property type="component" value="Unplaced"/>
</dbReference>
<dbReference type="Pfam" id="PF05478">
    <property type="entry name" value="Prominin"/>
    <property type="match status" value="3"/>
</dbReference>
<dbReference type="eggNOG" id="KOG4331">
    <property type="taxonomic scope" value="Eukaryota"/>
</dbReference>
<evidence type="ECO:0000256" key="5">
    <source>
        <dbReference type="ARBA" id="ARBA00023136"/>
    </source>
</evidence>
<evidence type="ECO:0000256" key="4">
    <source>
        <dbReference type="ARBA" id="ARBA00022989"/>
    </source>
</evidence>
<evidence type="ECO:0000313" key="11">
    <source>
        <dbReference type="WBParaSite" id="BXY_1635000.1"/>
    </source>
</evidence>
<keyword evidence="4 7" id="KW-1133">Transmembrane helix</keyword>
<dbReference type="GO" id="GO:0016020">
    <property type="term" value="C:membrane"/>
    <property type="evidence" value="ECO:0007669"/>
    <property type="project" value="UniProtKB-SubCell"/>
</dbReference>
<feature type="transmembrane region" description="Helical" evidence="7">
    <location>
        <begin position="401"/>
        <end position="427"/>
    </location>
</feature>
<keyword evidence="3 7" id="KW-0812">Transmembrane</keyword>
<feature type="transmembrane region" description="Helical" evidence="7">
    <location>
        <begin position="353"/>
        <end position="380"/>
    </location>
</feature>
<evidence type="ECO:0000313" key="10">
    <source>
        <dbReference type="Proteomes" id="UP000659654"/>
    </source>
</evidence>
<dbReference type="EMBL" id="CAJFCV020000003">
    <property type="protein sequence ID" value="CAG9108392.1"/>
    <property type="molecule type" value="Genomic_DNA"/>
</dbReference>
<accession>A0A1I7STI0</accession>
<dbReference type="PANTHER" id="PTHR22730:SF1">
    <property type="entry name" value="PROMININ-LIKE PROTEIN"/>
    <property type="match status" value="1"/>
</dbReference>
<comment type="similarity">
    <text evidence="2">Belongs to the prominin family.</text>
</comment>
<sequence>MALNSTLEYNTDQIKRDGINDPAMKYFYLFNDLVINLFSNRPFPQEILIDQDFINLDVVKSTRNNHHAWLLHEKWWLLMEIVLIVGSLFFTLVYIFYKCCMCCCGSNKEEVDGRFDGCKRNFLNLIFLVLVTLNIFASVAVLLCSQYATLSVEKFPSVLTWFGDDLEMYKNYNNQLADEIIENDWKITKDELKSSLHNTGHLVVTRLYDKGSKDLISQLNKIDSATVELINLNNDQDFLDLITFLSENNTQIILTSEQTNMIKRLRNVLPKLSQISQLKSLNETIDKSAMKIQMNINRYVEDISQRIDEEDSTIQDVQLKIKKELDSLDFTGIHEEAKRLSKLFDDNKQYFNIGWALFLGIAAVLFFISLCFLFGVFYGICGRRASYYNDDCCVRPTGGKFYGCGVSMAILVLFVLAVVASSLMLIFANATDLICDTWEHPEDRMEMIDLIDRITYEKLINTRTETDMLAEVLGKKTNIKKLIKGCRNGTTFVQMLGIRDRYKSFSLFNDKVDEFSKLGDNIRNSFESDIEKVDLNVTEIEHNISQLKALSTINLTEVKSNPMLKPYLPTIEKIDKALKKLSSLPSHESLGFAQNTLSNKEELSKFLDAVIVEETNSVKGIVTKYFSQLQDSLESQITSCEPISHIMDNMRVAVCDHTLDPLNGIWMSLVISVVLFIPLIMMANTLARLYNHAAPFTKYTVHEPHTEAAFTTDDYAMTMNPNKPSYGTRNYGYQDVYPPPYLNDQYRYRY</sequence>
<dbReference type="WBParaSite" id="BXY_1635000.1">
    <property type="protein sequence ID" value="BXY_1635000.1"/>
    <property type="gene ID" value="BXY_1635000"/>
</dbReference>
<comment type="subcellular location">
    <subcellularLocation>
        <location evidence="1">Membrane</location>
        <topology evidence="1">Multi-pass membrane protein</topology>
    </subcellularLocation>
</comment>
<evidence type="ECO:0000256" key="6">
    <source>
        <dbReference type="ARBA" id="ARBA00023180"/>
    </source>
</evidence>
<organism evidence="9 11">
    <name type="scientific">Bursaphelenchus xylophilus</name>
    <name type="common">Pinewood nematode worm</name>
    <name type="synonym">Aphelenchoides xylophilus</name>
    <dbReference type="NCBI Taxonomy" id="6326"/>
    <lineage>
        <taxon>Eukaryota</taxon>
        <taxon>Metazoa</taxon>
        <taxon>Ecdysozoa</taxon>
        <taxon>Nematoda</taxon>
        <taxon>Chromadorea</taxon>
        <taxon>Rhabditida</taxon>
        <taxon>Tylenchina</taxon>
        <taxon>Tylenchomorpha</taxon>
        <taxon>Aphelenchoidea</taxon>
        <taxon>Aphelenchoididae</taxon>
        <taxon>Bursaphelenchus</taxon>
    </lineage>
</organism>
<evidence type="ECO:0000313" key="9">
    <source>
        <dbReference type="Proteomes" id="UP000095284"/>
    </source>
</evidence>
<dbReference type="PANTHER" id="PTHR22730">
    <property type="entry name" value="PROMININ PROM PROTEIN"/>
    <property type="match status" value="1"/>
</dbReference>
<feature type="transmembrane region" description="Helical" evidence="7">
    <location>
        <begin position="665"/>
        <end position="687"/>
    </location>
</feature>
<evidence type="ECO:0000256" key="1">
    <source>
        <dbReference type="ARBA" id="ARBA00004141"/>
    </source>
</evidence>
<feature type="transmembrane region" description="Helical" evidence="7">
    <location>
        <begin position="122"/>
        <end position="143"/>
    </location>
</feature>
<reference evidence="11" key="1">
    <citation type="submission" date="2016-11" db="UniProtKB">
        <authorList>
            <consortium name="WormBaseParasite"/>
        </authorList>
    </citation>
    <scope>IDENTIFICATION</scope>
</reference>
<keyword evidence="6" id="KW-0325">Glycoprotein</keyword>
<gene>
    <name evidence="8" type="ORF">BXYJ_LOCUS6667</name>
</gene>
<keyword evidence="5 7" id="KW-0472">Membrane</keyword>
<dbReference type="EMBL" id="CAJFDI010000003">
    <property type="protein sequence ID" value="CAD5221416.1"/>
    <property type="molecule type" value="Genomic_DNA"/>
</dbReference>
<protein>
    <submittedName>
        <fullName evidence="8">(pine wood nematode) hypothetical protein</fullName>
    </submittedName>
</protein>
<name>A0A1I7STI0_BURXY</name>
<feature type="transmembrane region" description="Helical" evidence="7">
    <location>
        <begin position="75"/>
        <end position="97"/>
    </location>
</feature>
<dbReference type="AlphaFoldDB" id="A0A1I7STI0"/>
<dbReference type="Proteomes" id="UP000659654">
    <property type="component" value="Unassembled WGS sequence"/>
</dbReference>
<keyword evidence="10" id="KW-1185">Reference proteome</keyword>
<evidence type="ECO:0000313" key="8">
    <source>
        <dbReference type="EMBL" id="CAD5221416.1"/>
    </source>
</evidence>
<reference evidence="8" key="2">
    <citation type="submission" date="2020-09" db="EMBL/GenBank/DDBJ databases">
        <authorList>
            <person name="Kikuchi T."/>
        </authorList>
    </citation>
    <scope>NUCLEOTIDE SEQUENCE</scope>
    <source>
        <strain evidence="8">Ka4C1</strain>
    </source>
</reference>
<dbReference type="OrthoDB" id="6229420at2759"/>
<evidence type="ECO:0000256" key="7">
    <source>
        <dbReference type="SAM" id="Phobius"/>
    </source>
</evidence>
<proteinExistence type="inferred from homology"/>